<gene>
    <name evidence="2" type="ORF">SAMN02745174_02429</name>
</gene>
<protein>
    <submittedName>
        <fullName evidence="2">Uncharacterized protein</fullName>
    </submittedName>
</protein>
<proteinExistence type="predicted"/>
<dbReference type="Proteomes" id="UP000191153">
    <property type="component" value="Unassembled WGS sequence"/>
</dbReference>
<name>A0A1T4QSC9_9FUSO</name>
<keyword evidence="1" id="KW-0175">Coiled coil</keyword>
<sequence>MNNLETLKQAFEKELEEKIKKYKKNVFNKKDIDLLSLVGLDRVEINIPMDKILSQKKEFSIRKDPYFESLRAGYYMKNFYGRLIFNPSKFLWGDNLLNISNGEELEDCLMKLQEYIKKSYDIDIDFMECTLASIEQNKYIKFNHSMEDYSETFSQINKRLAKGHFKKKFNLFKDWGELNYIGFGSKNKYVVWYDKSLEHFIKEYGEDELKKIPPRELKKICKRYKTPVRFEIKLKKSSLWNLIPKTLTLKEFCRDFSSWIEYIQNSVLEEAGLNEKTLEIRLETRKRDFVREFKNILKKHQRGFIGKFLKNHSFSSQMKESVWGLEEFLTVISEVAPTRTQRYDWKKLGTKEFLEMDYKPTIEKKIREILKKIEL</sequence>
<evidence type="ECO:0000313" key="3">
    <source>
        <dbReference type="Proteomes" id="UP000191153"/>
    </source>
</evidence>
<reference evidence="2 3" key="1">
    <citation type="submission" date="2017-02" db="EMBL/GenBank/DDBJ databases">
        <authorList>
            <person name="Peterson S.W."/>
        </authorList>
    </citation>
    <scope>NUCLEOTIDE SEQUENCE [LARGE SCALE GENOMIC DNA]</scope>
    <source>
        <strain evidence="2 3">ATCC 700028</strain>
    </source>
</reference>
<evidence type="ECO:0000313" key="2">
    <source>
        <dbReference type="EMBL" id="SKA06615.1"/>
    </source>
</evidence>
<dbReference type="RefSeq" id="WP_078694853.1">
    <property type="nucleotide sequence ID" value="NZ_FUWX01000030.1"/>
</dbReference>
<organism evidence="2 3">
    <name type="scientific">Cetobacterium ceti</name>
    <dbReference type="NCBI Taxonomy" id="180163"/>
    <lineage>
        <taxon>Bacteria</taxon>
        <taxon>Fusobacteriati</taxon>
        <taxon>Fusobacteriota</taxon>
        <taxon>Fusobacteriia</taxon>
        <taxon>Fusobacteriales</taxon>
        <taxon>Fusobacteriaceae</taxon>
        <taxon>Cetobacterium</taxon>
    </lineage>
</organism>
<evidence type="ECO:0000256" key="1">
    <source>
        <dbReference type="SAM" id="Coils"/>
    </source>
</evidence>
<keyword evidence="3" id="KW-1185">Reference proteome</keyword>
<feature type="coiled-coil region" evidence="1">
    <location>
        <begin position="1"/>
        <end position="32"/>
    </location>
</feature>
<dbReference type="AlphaFoldDB" id="A0A1T4QSC9"/>
<accession>A0A1T4QSC9</accession>
<dbReference type="EMBL" id="FUWX01000030">
    <property type="protein sequence ID" value="SKA06615.1"/>
    <property type="molecule type" value="Genomic_DNA"/>
</dbReference>